<keyword evidence="5" id="KW-0411">Iron-sulfur</keyword>
<accession>A0AB39KNQ6</accession>
<evidence type="ECO:0000259" key="6">
    <source>
        <dbReference type="PROSITE" id="PS51085"/>
    </source>
</evidence>
<dbReference type="GO" id="GO:0051537">
    <property type="term" value="F:2 iron, 2 sulfur cluster binding"/>
    <property type="evidence" value="ECO:0007669"/>
    <property type="project" value="UniProtKB-KW"/>
</dbReference>
<dbReference type="PROSITE" id="PS00197">
    <property type="entry name" value="2FE2S_FER_1"/>
    <property type="match status" value="1"/>
</dbReference>
<dbReference type="PANTHER" id="PTHR44379">
    <property type="entry name" value="OXIDOREDUCTASE WITH IRON-SULFUR SUBUNIT"/>
    <property type="match status" value="1"/>
</dbReference>
<keyword evidence="2" id="KW-0479">Metal-binding</keyword>
<dbReference type="Gene3D" id="1.10.150.120">
    <property type="entry name" value="[2Fe-2S]-binding domain"/>
    <property type="match status" value="1"/>
</dbReference>
<keyword evidence="3" id="KW-0560">Oxidoreductase</keyword>
<evidence type="ECO:0000256" key="5">
    <source>
        <dbReference type="ARBA" id="ARBA00023014"/>
    </source>
</evidence>
<dbReference type="SUPFAM" id="SSF47741">
    <property type="entry name" value="CO dehydrogenase ISP C-domain like"/>
    <property type="match status" value="1"/>
</dbReference>
<evidence type="ECO:0000256" key="3">
    <source>
        <dbReference type="ARBA" id="ARBA00023002"/>
    </source>
</evidence>
<evidence type="ECO:0000256" key="1">
    <source>
        <dbReference type="ARBA" id="ARBA00022714"/>
    </source>
</evidence>
<dbReference type="Gene3D" id="3.10.20.30">
    <property type="match status" value="1"/>
</dbReference>
<dbReference type="GO" id="GO:0046872">
    <property type="term" value="F:metal ion binding"/>
    <property type="evidence" value="ECO:0007669"/>
    <property type="project" value="UniProtKB-KW"/>
</dbReference>
<gene>
    <name evidence="7" type="ORF">ABOZ73_10470</name>
</gene>
<proteinExistence type="predicted"/>
<feature type="domain" description="2Fe-2S ferredoxin-type" evidence="6">
    <location>
        <begin position="1"/>
        <end position="77"/>
    </location>
</feature>
<evidence type="ECO:0000256" key="2">
    <source>
        <dbReference type="ARBA" id="ARBA00022723"/>
    </source>
</evidence>
<dbReference type="Pfam" id="PF00111">
    <property type="entry name" value="Fer2"/>
    <property type="match status" value="1"/>
</dbReference>
<evidence type="ECO:0000256" key="4">
    <source>
        <dbReference type="ARBA" id="ARBA00023004"/>
    </source>
</evidence>
<dbReference type="InterPro" id="IPR002888">
    <property type="entry name" value="2Fe-2S-bd"/>
</dbReference>
<dbReference type="InterPro" id="IPR001041">
    <property type="entry name" value="2Fe-2S_ferredoxin-type"/>
</dbReference>
<keyword evidence="1" id="KW-0001">2Fe-2S</keyword>
<dbReference type="CDD" id="cd00207">
    <property type="entry name" value="fer2"/>
    <property type="match status" value="1"/>
</dbReference>
<dbReference type="Pfam" id="PF01799">
    <property type="entry name" value="Fer2_2"/>
    <property type="match status" value="1"/>
</dbReference>
<reference evidence="7" key="1">
    <citation type="submission" date="2024-06" db="EMBL/GenBank/DDBJ databases">
        <title>Caulobacter inopinatus, sp. nov.</title>
        <authorList>
            <person name="Donachie S.P."/>
        </authorList>
    </citation>
    <scope>NUCLEOTIDE SEQUENCE</scope>
    <source>
        <strain evidence="7">73W</strain>
    </source>
</reference>
<dbReference type="InterPro" id="IPR036884">
    <property type="entry name" value="2Fe-2S-bd_dom_sf"/>
</dbReference>
<dbReference type="FunFam" id="1.10.150.120:FF:000003">
    <property type="entry name" value="Carbon monoxide dehydrogenase, small subunit"/>
    <property type="match status" value="1"/>
</dbReference>
<dbReference type="RefSeq" id="WP_369058100.1">
    <property type="nucleotide sequence ID" value="NZ_CP158375.1"/>
</dbReference>
<dbReference type="InterPro" id="IPR006058">
    <property type="entry name" value="2Fe2S_fd_BS"/>
</dbReference>
<evidence type="ECO:0000313" key="7">
    <source>
        <dbReference type="EMBL" id="XDO95248.1"/>
    </source>
</evidence>
<protein>
    <submittedName>
        <fullName evidence="7">(2Fe-2S)-binding protein</fullName>
    </submittedName>
</protein>
<keyword evidence="4" id="KW-0408">Iron</keyword>
<dbReference type="GO" id="GO:0016491">
    <property type="term" value="F:oxidoreductase activity"/>
    <property type="evidence" value="ECO:0007669"/>
    <property type="project" value="UniProtKB-KW"/>
</dbReference>
<dbReference type="AlphaFoldDB" id="A0AB39KNQ6"/>
<sequence>MAMTLQVNGRAISVKADPQTPLLWVLRDELGLTGTKFGCGVAQCGACTVHVDGQPMRACQTPIELVGGSQITTIEGLGGSHPLQHAWVKHDVPQCGYCQSGQIMSAAALLAQTPQPTDDDIDAVMSGNICRCGAYQRIREAIKDAAVVAATAKT</sequence>
<dbReference type="SUPFAM" id="SSF54292">
    <property type="entry name" value="2Fe-2S ferredoxin-like"/>
    <property type="match status" value="1"/>
</dbReference>
<dbReference type="InterPro" id="IPR051452">
    <property type="entry name" value="Diverse_Oxidoreductases"/>
</dbReference>
<dbReference type="PROSITE" id="PS51085">
    <property type="entry name" value="2FE2S_FER_2"/>
    <property type="match status" value="1"/>
</dbReference>
<dbReference type="InterPro" id="IPR012675">
    <property type="entry name" value="Beta-grasp_dom_sf"/>
</dbReference>
<dbReference type="InterPro" id="IPR036010">
    <property type="entry name" value="2Fe-2S_ferredoxin-like_sf"/>
</dbReference>
<name>A0AB39KNQ6_9CAUL</name>
<organism evidence="7">
    <name type="scientific">Caulobacter sp. 73W</name>
    <dbReference type="NCBI Taxonomy" id="3161137"/>
    <lineage>
        <taxon>Bacteria</taxon>
        <taxon>Pseudomonadati</taxon>
        <taxon>Pseudomonadota</taxon>
        <taxon>Alphaproteobacteria</taxon>
        <taxon>Caulobacterales</taxon>
        <taxon>Caulobacteraceae</taxon>
        <taxon>Caulobacter</taxon>
    </lineage>
</organism>
<dbReference type="EMBL" id="CP158375">
    <property type="protein sequence ID" value="XDO95248.1"/>
    <property type="molecule type" value="Genomic_DNA"/>
</dbReference>
<dbReference type="FunFam" id="3.10.20.30:FF:000020">
    <property type="entry name" value="Xanthine dehydrogenase iron-sulfur subunit"/>
    <property type="match status" value="1"/>
</dbReference>
<dbReference type="PANTHER" id="PTHR44379:SF2">
    <property type="entry name" value="BLR6218 PROTEIN"/>
    <property type="match status" value="1"/>
</dbReference>